<feature type="region of interest" description="Disordered" evidence="1">
    <location>
        <begin position="22"/>
        <end position="52"/>
    </location>
</feature>
<dbReference type="PANTHER" id="PTHR33223">
    <property type="entry name" value="CCHC-TYPE DOMAIN-CONTAINING PROTEIN"/>
    <property type="match status" value="1"/>
</dbReference>
<evidence type="ECO:0000259" key="2">
    <source>
        <dbReference type="Pfam" id="PF03732"/>
    </source>
</evidence>
<protein>
    <recommendedName>
        <fullName evidence="2">Retrotransposon gag domain-containing protein</fullName>
    </recommendedName>
</protein>
<dbReference type="STRING" id="4540.A0A3L6PUP3"/>
<dbReference type="EMBL" id="PQIB02000015">
    <property type="protein sequence ID" value="RLM65422.1"/>
    <property type="molecule type" value="Genomic_DNA"/>
</dbReference>
<accession>A0A3L6PUP3</accession>
<sequence>MRPSCPVGHRRGRQRPRAVCAGRAEHHHRNAAPTHPARACRASTAGAPHQHPDVGGAYHRIAGGKLRVTPSARGLLPSRRGRLAASKPLSPSGHEVAATPHPNLVPASQRLTMHGKLGCNYDARNVNHSQQLARHNTDVDRAAKDAANSHQPEGYPDGPGPQAFGRRIQKAPFPLRFRPPTNIKKYTRETNPAYLLLEFLPPNSIRSWAELKQVFIGNFHETYVRPGNSWDLKSCKQKPGKSLRDYIRRFSKQCNSLPNVVDADVKLGYRKSRTTRELLDITMNHASDEEAVGAVFIDGPTMGKARREDRDEGPSSRQKKTNKKDRRRPNPNIVVAGD</sequence>
<keyword evidence="4" id="KW-1185">Reference proteome</keyword>
<name>A0A3L6PUP3_PANMI</name>
<feature type="region of interest" description="Disordered" evidence="1">
    <location>
        <begin position="295"/>
        <end position="338"/>
    </location>
</feature>
<dbReference type="OrthoDB" id="693243at2759"/>
<comment type="caution">
    <text evidence="3">The sequence shown here is derived from an EMBL/GenBank/DDBJ whole genome shotgun (WGS) entry which is preliminary data.</text>
</comment>
<dbReference type="Pfam" id="PF03732">
    <property type="entry name" value="Retrotrans_gag"/>
    <property type="match status" value="1"/>
</dbReference>
<dbReference type="InterPro" id="IPR005162">
    <property type="entry name" value="Retrotrans_gag_dom"/>
</dbReference>
<feature type="compositionally biased region" description="Basic residues" evidence="1">
    <location>
        <begin position="317"/>
        <end position="329"/>
    </location>
</feature>
<evidence type="ECO:0000313" key="3">
    <source>
        <dbReference type="EMBL" id="RLM65422.1"/>
    </source>
</evidence>
<dbReference type="AlphaFoldDB" id="A0A3L6PUP3"/>
<dbReference type="PANTHER" id="PTHR33223:SF8">
    <property type="entry name" value="OS04G0172440 PROTEIN"/>
    <property type="match status" value="1"/>
</dbReference>
<feature type="compositionally biased region" description="Basic and acidic residues" evidence="1">
    <location>
        <begin position="305"/>
        <end position="314"/>
    </location>
</feature>
<dbReference type="Proteomes" id="UP000275267">
    <property type="component" value="Unassembled WGS sequence"/>
</dbReference>
<feature type="region of interest" description="Disordered" evidence="1">
    <location>
        <begin position="83"/>
        <end position="102"/>
    </location>
</feature>
<feature type="domain" description="Retrotransposon gag" evidence="2">
    <location>
        <begin position="198"/>
        <end position="264"/>
    </location>
</feature>
<evidence type="ECO:0000256" key="1">
    <source>
        <dbReference type="SAM" id="MobiDB-lite"/>
    </source>
</evidence>
<organism evidence="3 4">
    <name type="scientific">Panicum miliaceum</name>
    <name type="common">Proso millet</name>
    <name type="synonym">Broomcorn millet</name>
    <dbReference type="NCBI Taxonomy" id="4540"/>
    <lineage>
        <taxon>Eukaryota</taxon>
        <taxon>Viridiplantae</taxon>
        <taxon>Streptophyta</taxon>
        <taxon>Embryophyta</taxon>
        <taxon>Tracheophyta</taxon>
        <taxon>Spermatophyta</taxon>
        <taxon>Magnoliopsida</taxon>
        <taxon>Liliopsida</taxon>
        <taxon>Poales</taxon>
        <taxon>Poaceae</taxon>
        <taxon>PACMAD clade</taxon>
        <taxon>Panicoideae</taxon>
        <taxon>Panicodae</taxon>
        <taxon>Paniceae</taxon>
        <taxon>Panicinae</taxon>
        <taxon>Panicum</taxon>
        <taxon>Panicum sect. Panicum</taxon>
    </lineage>
</organism>
<gene>
    <name evidence="3" type="ORF">C2845_PM16G03220</name>
</gene>
<proteinExistence type="predicted"/>
<reference evidence="4" key="1">
    <citation type="journal article" date="2019" name="Nat. Commun.">
        <title>The genome of broomcorn millet.</title>
        <authorList>
            <person name="Zou C."/>
            <person name="Miki D."/>
            <person name="Li D."/>
            <person name="Tang Q."/>
            <person name="Xiao L."/>
            <person name="Rajput S."/>
            <person name="Deng P."/>
            <person name="Jia W."/>
            <person name="Huang R."/>
            <person name="Zhang M."/>
            <person name="Sun Y."/>
            <person name="Hu J."/>
            <person name="Fu X."/>
            <person name="Schnable P.S."/>
            <person name="Li F."/>
            <person name="Zhang H."/>
            <person name="Feng B."/>
            <person name="Zhu X."/>
            <person name="Liu R."/>
            <person name="Schnable J.C."/>
            <person name="Zhu J.-K."/>
            <person name="Zhang H."/>
        </authorList>
    </citation>
    <scope>NUCLEOTIDE SEQUENCE [LARGE SCALE GENOMIC DNA]</scope>
</reference>
<evidence type="ECO:0000313" key="4">
    <source>
        <dbReference type="Proteomes" id="UP000275267"/>
    </source>
</evidence>